<evidence type="ECO:0000313" key="4">
    <source>
        <dbReference type="Proteomes" id="UP001234989"/>
    </source>
</evidence>
<feature type="domain" description="Retrotransposon gag" evidence="2">
    <location>
        <begin position="123"/>
        <end position="202"/>
    </location>
</feature>
<evidence type="ECO:0000259" key="2">
    <source>
        <dbReference type="Pfam" id="PF03732"/>
    </source>
</evidence>
<proteinExistence type="predicted"/>
<protein>
    <recommendedName>
        <fullName evidence="2">Retrotransposon gag domain-containing protein</fullName>
    </recommendedName>
</protein>
<sequence length="242" mass="27719">MKKDMATRREYARRNTGENVEQDAHTQAPQVLVDPLAQQVTNVEFRAAFQVISQAMMAQDNREVAVLVNPNVGMTATRVRDFTRVNPLELHGSKVEEHPQEFINEVYKVLIIMGVTPVEKAELAAFQLNGVAQVWFNQWKERRAVDAGPLDWEKFKVAFLDRLFPLEIMEAKVLEFINLRQGSLSVKEYALKFTQLSSKVVSGVFEMVVKECRTAILINYMDNSCNTSKPDPDKNCRTYLYQ</sequence>
<dbReference type="InterPro" id="IPR005162">
    <property type="entry name" value="Retrotrans_gag_dom"/>
</dbReference>
<accession>A0AAF0QLP4</accession>
<keyword evidence="4" id="KW-1185">Reference proteome</keyword>
<reference evidence="3" key="1">
    <citation type="submission" date="2023-08" db="EMBL/GenBank/DDBJ databases">
        <title>A de novo genome assembly of Solanum verrucosum Schlechtendal, a Mexican diploid species geographically isolated from the other diploid A-genome species in potato relatives.</title>
        <authorList>
            <person name="Hosaka K."/>
        </authorList>
    </citation>
    <scope>NUCLEOTIDE SEQUENCE</scope>
    <source>
        <tissue evidence="3">Young leaves</tissue>
    </source>
</reference>
<name>A0AAF0QLP4_SOLVR</name>
<evidence type="ECO:0000256" key="1">
    <source>
        <dbReference type="SAM" id="MobiDB-lite"/>
    </source>
</evidence>
<dbReference type="Proteomes" id="UP001234989">
    <property type="component" value="Chromosome 4"/>
</dbReference>
<dbReference type="AlphaFoldDB" id="A0AAF0QLP4"/>
<dbReference type="EMBL" id="CP133615">
    <property type="protein sequence ID" value="WMV25576.1"/>
    <property type="molecule type" value="Genomic_DNA"/>
</dbReference>
<dbReference type="Pfam" id="PF03732">
    <property type="entry name" value="Retrotrans_gag"/>
    <property type="match status" value="1"/>
</dbReference>
<evidence type="ECO:0000313" key="3">
    <source>
        <dbReference type="EMBL" id="WMV25576.1"/>
    </source>
</evidence>
<feature type="compositionally biased region" description="Basic and acidic residues" evidence="1">
    <location>
        <begin position="1"/>
        <end position="16"/>
    </location>
</feature>
<organism evidence="3 4">
    <name type="scientific">Solanum verrucosum</name>
    <dbReference type="NCBI Taxonomy" id="315347"/>
    <lineage>
        <taxon>Eukaryota</taxon>
        <taxon>Viridiplantae</taxon>
        <taxon>Streptophyta</taxon>
        <taxon>Embryophyta</taxon>
        <taxon>Tracheophyta</taxon>
        <taxon>Spermatophyta</taxon>
        <taxon>Magnoliopsida</taxon>
        <taxon>eudicotyledons</taxon>
        <taxon>Gunneridae</taxon>
        <taxon>Pentapetalae</taxon>
        <taxon>asterids</taxon>
        <taxon>lamiids</taxon>
        <taxon>Solanales</taxon>
        <taxon>Solanaceae</taxon>
        <taxon>Solanoideae</taxon>
        <taxon>Solaneae</taxon>
        <taxon>Solanum</taxon>
    </lineage>
</organism>
<gene>
    <name evidence="3" type="ORF">MTR67_018961</name>
</gene>
<feature type="region of interest" description="Disordered" evidence="1">
    <location>
        <begin position="1"/>
        <end position="25"/>
    </location>
</feature>